<gene>
    <name evidence="2" type="ORF">D9R14_17510</name>
</gene>
<sequence length="86" mass="9852">MAERDGRADRFGASDEWDAADMGCGELVIFLRQRLKAMPGAVLRLTARDSGAPEDLPAWCRMTRNPLIHHDPDTHQFWIRSRTDWS</sequence>
<dbReference type="Pfam" id="PF01206">
    <property type="entry name" value="TusA"/>
    <property type="match status" value="1"/>
</dbReference>
<evidence type="ECO:0000313" key="3">
    <source>
        <dbReference type="Proteomes" id="UP000269692"/>
    </source>
</evidence>
<name>A0A3L7A544_9HYPH</name>
<dbReference type="EMBL" id="RCTF01000016">
    <property type="protein sequence ID" value="RLP75175.1"/>
    <property type="molecule type" value="Genomic_DNA"/>
</dbReference>
<dbReference type="InterPro" id="IPR036868">
    <property type="entry name" value="TusA-like_sf"/>
</dbReference>
<feature type="domain" description="UPF0033" evidence="1">
    <location>
        <begin position="18"/>
        <end position="80"/>
    </location>
</feature>
<accession>A0A3L7A544</accession>
<protein>
    <submittedName>
        <fullName evidence="2">Sulfurtransferase TusA family protein</fullName>
    </submittedName>
</protein>
<dbReference type="GO" id="GO:0016740">
    <property type="term" value="F:transferase activity"/>
    <property type="evidence" value="ECO:0007669"/>
    <property type="project" value="UniProtKB-KW"/>
</dbReference>
<dbReference type="AlphaFoldDB" id="A0A3L7A544"/>
<dbReference type="RefSeq" id="WP_121624641.1">
    <property type="nucleotide sequence ID" value="NZ_JACIIW010000011.1"/>
</dbReference>
<dbReference type="Proteomes" id="UP000269692">
    <property type="component" value="Unassembled WGS sequence"/>
</dbReference>
<evidence type="ECO:0000259" key="1">
    <source>
        <dbReference type="Pfam" id="PF01206"/>
    </source>
</evidence>
<dbReference type="SUPFAM" id="SSF64307">
    <property type="entry name" value="SirA-like"/>
    <property type="match status" value="1"/>
</dbReference>
<evidence type="ECO:0000313" key="2">
    <source>
        <dbReference type="EMBL" id="RLP75175.1"/>
    </source>
</evidence>
<reference evidence="2 3" key="1">
    <citation type="submission" date="2018-10" db="EMBL/GenBank/DDBJ databases">
        <title>Xanthobacter tagetidis genome sequencing and assembly.</title>
        <authorList>
            <person name="Maclea K.S."/>
            <person name="Goen A.E."/>
            <person name="Fatima S.A."/>
        </authorList>
    </citation>
    <scope>NUCLEOTIDE SEQUENCE [LARGE SCALE GENOMIC DNA]</scope>
    <source>
        <strain evidence="2 3">ATCC 700314</strain>
    </source>
</reference>
<dbReference type="Gene3D" id="3.30.110.40">
    <property type="entry name" value="TusA-like domain"/>
    <property type="match status" value="1"/>
</dbReference>
<keyword evidence="3" id="KW-1185">Reference proteome</keyword>
<dbReference type="InterPro" id="IPR001455">
    <property type="entry name" value="TusA-like"/>
</dbReference>
<comment type="caution">
    <text evidence="2">The sequence shown here is derived from an EMBL/GenBank/DDBJ whole genome shotgun (WGS) entry which is preliminary data.</text>
</comment>
<dbReference type="OrthoDB" id="9810775at2"/>
<keyword evidence="2" id="KW-0808">Transferase</keyword>
<organism evidence="2 3">
    <name type="scientific">Xanthobacter tagetidis</name>
    <dbReference type="NCBI Taxonomy" id="60216"/>
    <lineage>
        <taxon>Bacteria</taxon>
        <taxon>Pseudomonadati</taxon>
        <taxon>Pseudomonadota</taxon>
        <taxon>Alphaproteobacteria</taxon>
        <taxon>Hyphomicrobiales</taxon>
        <taxon>Xanthobacteraceae</taxon>
        <taxon>Xanthobacter</taxon>
    </lineage>
</organism>
<proteinExistence type="predicted"/>